<keyword evidence="3" id="KW-1185">Reference proteome</keyword>
<sequence>VWSFAPPPEDFPPAAAAAPADFFPASSSSASTTTPLSSSSSPRTRSPAGPATISSPDEDPASSSTVGPDSSTGRQPRNISRLHYEESSLAHPQQQQDEIMTEAYDSSHIMLGSELEDGGGPILESDLLRD</sequence>
<name>A0A1Z5SSE6_HORWE</name>
<gene>
    <name evidence="2" type="ORF">BTJ68_13203</name>
</gene>
<proteinExistence type="predicted"/>
<organism evidence="2 3">
    <name type="scientific">Hortaea werneckii EXF-2000</name>
    <dbReference type="NCBI Taxonomy" id="1157616"/>
    <lineage>
        <taxon>Eukaryota</taxon>
        <taxon>Fungi</taxon>
        <taxon>Dikarya</taxon>
        <taxon>Ascomycota</taxon>
        <taxon>Pezizomycotina</taxon>
        <taxon>Dothideomycetes</taxon>
        <taxon>Dothideomycetidae</taxon>
        <taxon>Mycosphaerellales</taxon>
        <taxon>Teratosphaeriaceae</taxon>
        <taxon>Hortaea</taxon>
    </lineage>
</organism>
<dbReference type="InParanoid" id="A0A1Z5SSE6"/>
<feature type="compositionally biased region" description="Pro residues" evidence="1">
    <location>
        <begin position="1"/>
        <end position="11"/>
    </location>
</feature>
<evidence type="ECO:0000313" key="3">
    <source>
        <dbReference type="Proteomes" id="UP000194280"/>
    </source>
</evidence>
<accession>A0A1Z5SSE6</accession>
<feature type="non-terminal residue" evidence="2">
    <location>
        <position position="1"/>
    </location>
</feature>
<dbReference type="EMBL" id="MUNK01000283">
    <property type="protein sequence ID" value="OTA23671.1"/>
    <property type="molecule type" value="Genomic_DNA"/>
</dbReference>
<reference evidence="2 3" key="1">
    <citation type="submission" date="2017-01" db="EMBL/GenBank/DDBJ databases">
        <title>The recent genome duplication of the halophilic yeast Hortaea werneckii: insights from long-read sequencing.</title>
        <authorList>
            <person name="Sinha S."/>
            <person name="Flibotte S."/>
            <person name="Neira M."/>
            <person name="Lenassi M."/>
            <person name="Gostincar C."/>
            <person name="Stajich J.E."/>
            <person name="Nislow C.E."/>
        </authorList>
    </citation>
    <scope>NUCLEOTIDE SEQUENCE [LARGE SCALE GENOMIC DNA]</scope>
    <source>
        <strain evidence="2 3">EXF-2000</strain>
    </source>
</reference>
<feature type="region of interest" description="Disordered" evidence="1">
    <location>
        <begin position="1"/>
        <end position="97"/>
    </location>
</feature>
<evidence type="ECO:0000256" key="1">
    <source>
        <dbReference type="SAM" id="MobiDB-lite"/>
    </source>
</evidence>
<feature type="compositionally biased region" description="Polar residues" evidence="1">
    <location>
        <begin position="61"/>
        <end position="78"/>
    </location>
</feature>
<feature type="compositionally biased region" description="Low complexity" evidence="1">
    <location>
        <begin position="12"/>
        <end position="51"/>
    </location>
</feature>
<dbReference type="AlphaFoldDB" id="A0A1Z5SSE6"/>
<dbReference type="VEuPathDB" id="FungiDB:BTJ68_13203"/>
<dbReference type="Proteomes" id="UP000194280">
    <property type="component" value="Unassembled WGS sequence"/>
</dbReference>
<evidence type="ECO:0000313" key="2">
    <source>
        <dbReference type="EMBL" id="OTA23671.1"/>
    </source>
</evidence>
<protein>
    <submittedName>
        <fullName evidence="2">Uncharacterized protein</fullName>
    </submittedName>
</protein>
<comment type="caution">
    <text evidence="2">The sequence shown here is derived from an EMBL/GenBank/DDBJ whole genome shotgun (WGS) entry which is preliminary data.</text>
</comment>